<keyword evidence="2 10" id="KW-0004">4Fe-4S</keyword>
<evidence type="ECO:0000256" key="5">
    <source>
        <dbReference type="ARBA" id="ARBA00022801"/>
    </source>
</evidence>
<evidence type="ECO:0000256" key="8">
    <source>
        <dbReference type="ARBA" id="ARBA00023204"/>
    </source>
</evidence>
<dbReference type="SMART" id="SM00478">
    <property type="entry name" value="ENDO3c"/>
    <property type="match status" value="1"/>
</dbReference>
<keyword evidence="8 10" id="KW-0234">DNA repair</keyword>
<dbReference type="InterPro" id="IPR000445">
    <property type="entry name" value="HhH_motif"/>
</dbReference>
<dbReference type="InterPro" id="IPR004036">
    <property type="entry name" value="Endonuclease-III-like_CS2"/>
</dbReference>
<dbReference type="Pfam" id="PF00730">
    <property type="entry name" value="HhH-GPD"/>
    <property type="match status" value="1"/>
</dbReference>
<keyword evidence="10" id="KW-0456">Lyase</keyword>
<dbReference type="Pfam" id="PF10576">
    <property type="entry name" value="EndIII_4Fe-2S"/>
    <property type="match status" value="1"/>
</dbReference>
<evidence type="ECO:0000259" key="11">
    <source>
        <dbReference type="SMART" id="SM00478"/>
    </source>
</evidence>
<dbReference type="EC" id="4.2.99.18" evidence="10"/>
<dbReference type="FunFam" id="1.10.340.30:FF:000001">
    <property type="entry name" value="Endonuclease III"/>
    <property type="match status" value="1"/>
</dbReference>
<feature type="binding site" evidence="10">
    <location>
        <position position="198"/>
    </location>
    <ligand>
        <name>[4Fe-4S] cluster</name>
        <dbReference type="ChEBI" id="CHEBI:49883"/>
    </ligand>
</feature>
<evidence type="ECO:0000256" key="2">
    <source>
        <dbReference type="ARBA" id="ARBA00022485"/>
    </source>
</evidence>
<dbReference type="EMBL" id="DTMM01000072">
    <property type="protein sequence ID" value="HFT93004.1"/>
    <property type="molecule type" value="Genomic_DNA"/>
</dbReference>
<keyword evidence="9 10" id="KW-0326">Glycosidase</keyword>
<dbReference type="InterPro" id="IPR003265">
    <property type="entry name" value="HhH-GPD_domain"/>
</dbReference>
<dbReference type="AlphaFoldDB" id="A0A7C3LWD4"/>
<dbReference type="GO" id="GO:0046872">
    <property type="term" value="F:metal ion binding"/>
    <property type="evidence" value="ECO:0007669"/>
    <property type="project" value="UniProtKB-KW"/>
</dbReference>
<gene>
    <name evidence="10 12" type="primary">nth</name>
    <name evidence="12" type="ORF">ENX03_03490</name>
</gene>
<keyword evidence="10" id="KW-0238">DNA-binding</keyword>
<dbReference type="GO" id="GO:0140078">
    <property type="term" value="F:class I DNA-(apurinic or apyrimidinic site) endonuclease activity"/>
    <property type="evidence" value="ECO:0007669"/>
    <property type="project" value="UniProtKB-EC"/>
</dbReference>
<evidence type="ECO:0000256" key="6">
    <source>
        <dbReference type="ARBA" id="ARBA00023004"/>
    </source>
</evidence>
<sequence>MSDVLGRLSRSIPDPRMELDARNPFELLVATVLSAQSTDRRVNALTPALFIRYPDPASMAVARPEDLEDLIRPAGFFRRKAGQLIQLSRVLTSRFQGKVPPRMEDLVTLPGVGRKTASVILAHGFGIPAIPVDTHVMRVSRRLGLTRSDDPEEIEADLKREMDPTDWIAGSARLLLHGRYVCLARKPLCADCVLAEICPSRTT</sequence>
<dbReference type="Pfam" id="PF00633">
    <property type="entry name" value="HHH"/>
    <property type="match status" value="1"/>
</dbReference>
<dbReference type="PANTHER" id="PTHR10359">
    <property type="entry name" value="A/G-SPECIFIC ADENINE GLYCOSYLASE/ENDONUCLEASE III"/>
    <property type="match status" value="1"/>
</dbReference>
<proteinExistence type="inferred from homology"/>
<organism evidence="12">
    <name type="scientific">Leptospirillum ferriphilum</name>
    <dbReference type="NCBI Taxonomy" id="178606"/>
    <lineage>
        <taxon>Bacteria</taxon>
        <taxon>Pseudomonadati</taxon>
        <taxon>Nitrospirota</taxon>
        <taxon>Nitrospiria</taxon>
        <taxon>Nitrospirales</taxon>
        <taxon>Nitrospiraceae</taxon>
        <taxon>Leptospirillum</taxon>
    </lineage>
</organism>
<keyword evidence="4 10" id="KW-0227">DNA damage</keyword>
<evidence type="ECO:0000256" key="10">
    <source>
        <dbReference type="HAMAP-Rule" id="MF_00942"/>
    </source>
</evidence>
<feature type="binding site" evidence="10">
    <location>
        <position position="192"/>
    </location>
    <ligand>
        <name>[4Fe-4S] cluster</name>
        <dbReference type="ChEBI" id="CHEBI:49883"/>
    </ligand>
</feature>
<dbReference type="Gene3D" id="1.10.340.30">
    <property type="entry name" value="Hypothetical protein, domain 2"/>
    <property type="match status" value="1"/>
</dbReference>
<evidence type="ECO:0000256" key="1">
    <source>
        <dbReference type="ARBA" id="ARBA00008343"/>
    </source>
</evidence>
<accession>A0A7C3LWD4</accession>
<dbReference type="InterPro" id="IPR005759">
    <property type="entry name" value="Nth"/>
</dbReference>
<name>A0A7C3LWD4_9BACT</name>
<comment type="catalytic activity">
    <reaction evidence="10">
        <text>2'-deoxyribonucleotide-(2'-deoxyribose 5'-phosphate)-2'-deoxyribonucleotide-DNA = a 3'-end 2'-deoxyribonucleotide-(2,3-dehydro-2,3-deoxyribose 5'-phosphate)-DNA + a 5'-end 5'-phospho-2'-deoxyribonucleoside-DNA + H(+)</text>
        <dbReference type="Rhea" id="RHEA:66592"/>
        <dbReference type="Rhea" id="RHEA-COMP:13180"/>
        <dbReference type="Rhea" id="RHEA-COMP:16897"/>
        <dbReference type="Rhea" id="RHEA-COMP:17067"/>
        <dbReference type="ChEBI" id="CHEBI:15378"/>
        <dbReference type="ChEBI" id="CHEBI:136412"/>
        <dbReference type="ChEBI" id="CHEBI:157695"/>
        <dbReference type="ChEBI" id="CHEBI:167181"/>
        <dbReference type="EC" id="4.2.99.18"/>
    </reaction>
</comment>
<dbReference type="GO" id="GO:0006285">
    <property type="term" value="P:base-excision repair, AP site formation"/>
    <property type="evidence" value="ECO:0007669"/>
    <property type="project" value="TreeGrafter"/>
</dbReference>
<evidence type="ECO:0000256" key="9">
    <source>
        <dbReference type="ARBA" id="ARBA00023295"/>
    </source>
</evidence>
<feature type="binding site" evidence="10">
    <location>
        <position position="189"/>
    </location>
    <ligand>
        <name>[4Fe-4S] cluster</name>
        <dbReference type="ChEBI" id="CHEBI:49883"/>
    </ligand>
</feature>
<dbReference type="SMART" id="SM00525">
    <property type="entry name" value="FES"/>
    <property type="match status" value="1"/>
</dbReference>
<keyword evidence="7 10" id="KW-0411">Iron-sulfur</keyword>
<protein>
    <recommendedName>
        <fullName evidence="10">Endonuclease III</fullName>
        <ecNumber evidence="10">4.2.99.18</ecNumber>
    </recommendedName>
    <alternativeName>
        <fullName evidence="10">DNA-(apurinic or apyrimidinic site) lyase</fullName>
    </alternativeName>
</protein>
<evidence type="ECO:0000256" key="4">
    <source>
        <dbReference type="ARBA" id="ARBA00022763"/>
    </source>
</evidence>
<comment type="function">
    <text evidence="10">DNA repair enzyme that has both DNA N-glycosylase activity and AP-lyase activity. The DNA N-glycosylase activity releases various damaged pyrimidines from DNA by cleaving the N-glycosidic bond, leaving an AP (apurinic/apyrimidinic) site. The AP-lyase activity cleaves the phosphodiester bond 3' to the AP site by a beta-elimination, leaving a 3'-terminal unsaturated sugar and a product with a terminal 5'-phosphate.</text>
</comment>
<comment type="cofactor">
    <cofactor evidence="10">
        <name>[4Fe-4S] cluster</name>
        <dbReference type="ChEBI" id="CHEBI:49883"/>
    </cofactor>
    <text evidence="10">Binds 1 [4Fe-4S] cluster.</text>
</comment>
<comment type="similarity">
    <text evidence="1 10">Belongs to the Nth/MutY family.</text>
</comment>
<dbReference type="CDD" id="cd00056">
    <property type="entry name" value="ENDO3c"/>
    <property type="match status" value="1"/>
</dbReference>
<feature type="domain" description="HhH-GPD" evidence="11">
    <location>
        <begin position="33"/>
        <end position="180"/>
    </location>
</feature>
<comment type="caution">
    <text evidence="12">The sequence shown here is derived from an EMBL/GenBank/DDBJ whole genome shotgun (WGS) entry which is preliminary data.</text>
</comment>
<dbReference type="SUPFAM" id="SSF48150">
    <property type="entry name" value="DNA-glycosylase"/>
    <property type="match status" value="1"/>
</dbReference>
<dbReference type="PROSITE" id="PS00764">
    <property type="entry name" value="ENDONUCLEASE_III_1"/>
    <property type="match status" value="1"/>
</dbReference>
<feature type="binding site" evidence="10">
    <location>
        <position position="182"/>
    </location>
    <ligand>
        <name>[4Fe-4S] cluster</name>
        <dbReference type="ChEBI" id="CHEBI:49883"/>
    </ligand>
</feature>
<dbReference type="InterPro" id="IPR004035">
    <property type="entry name" value="Endouclease-III_FeS-bd_BS"/>
</dbReference>
<dbReference type="PROSITE" id="PS01155">
    <property type="entry name" value="ENDONUCLEASE_III_2"/>
    <property type="match status" value="1"/>
</dbReference>
<keyword evidence="3 10" id="KW-0479">Metal-binding</keyword>
<reference evidence="12" key="1">
    <citation type="journal article" date="2020" name="mSystems">
        <title>Genome- and Community-Level Interaction Insights into Carbon Utilization and Element Cycling Functions of Hydrothermarchaeota in Hydrothermal Sediment.</title>
        <authorList>
            <person name="Zhou Z."/>
            <person name="Liu Y."/>
            <person name="Xu W."/>
            <person name="Pan J."/>
            <person name="Luo Z.H."/>
            <person name="Li M."/>
        </authorList>
    </citation>
    <scope>NUCLEOTIDE SEQUENCE [LARGE SCALE GENOMIC DNA]</scope>
    <source>
        <strain evidence="12">SpSt-902</strain>
    </source>
</reference>
<dbReference type="InterPro" id="IPR011257">
    <property type="entry name" value="DNA_glycosylase"/>
</dbReference>
<dbReference type="NCBIfam" id="TIGR01083">
    <property type="entry name" value="nth"/>
    <property type="match status" value="1"/>
</dbReference>
<dbReference type="HAMAP" id="MF_00942">
    <property type="entry name" value="Nth"/>
    <property type="match status" value="1"/>
</dbReference>
<evidence type="ECO:0000256" key="7">
    <source>
        <dbReference type="ARBA" id="ARBA00023014"/>
    </source>
</evidence>
<evidence type="ECO:0000313" key="12">
    <source>
        <dbReference type="EMBL" id="HFT93004.1"/>
    </source>
</evidence>
<keyword evidence="6 10" id="KW-0408">Iron</keyword>
<dbReference type="GO" id="GO:0003677">
    <property type="term" value="F:DNA binding"/>
    <property type="evidence" value="ECO:0007669"/>
    <property type="project" value="UniProtKB-UniRule"/>
</dbReference>
<dbReference type="PIRSF" id="PIRSF001435">
    <property type="entry name" value="Nth"/>
    <property type="match status" value="1"/>
</dbReference>
<dbReference type="Gene3D" id="1.10.1670.10">
    <property type="entry name" value="Helix-hairpin-Helix base-excision DNA repair enzymes (C-terminal)"/>
    <property type="match status" value="1"/>
</dbReference>
<dbReference type="InterPro" id="IPR003651">
    <property type="entry name" value="Endonuclease3_FeS-loop_motif"/>
</dbReference>
<dbReference type="InterPro" id="IPR023170">
    <property type="entry name" value="HhH_base_excis_C"/>
</dbReference>
<evidence type="ECO:0000256" key="3">
    <source>
        <dbReference type="ARBA" id="ARBA00022723"/>
    </source>
</evidence>
<keyword evidence="12" id="KW-0540">Nuclease</keyword>
<dbReference type="GO" id="GO:0019104">
    <property type="term" value="F:DNA N-glycosylase activity"/>
    <property type="evidence" value="ECO:0007669"/>
    <property type="project" value="UniProtKB-UniRule"/>
</dbReference>
<dbReference type="PANTHER" id="PTHR10359:SF18">
    <property type="entry name" value="ENDONUCLEASE III"/>
    <property type="match status" value="1"/>
</dbReference>
<keyword evidence="5 10" id="KW-0378">Hydrolase</keyword>
<dbReference type="GO" id="GO:0051539">
    <property type="term" value="F:4 iron, 4 sulfur cluster binding"/>
    <property type="evidence" value="ECO:0007669"/>
    <property type="project" value="UniProtKB-UniRule"/>
</dbReference>
<keyword evidence="12" id="KW-0255">Endonuclease</keyword>